<keyword evidence="2" id="KW-1133">Transmembrane helix</keyword>
<feature type="transmembrane region" description="Helical" evidence="2">
    <location>
        <begin position="92"/>
        <end position="116"/>
    </location>
</feature>
<feature type="compositionally biased region" description="Basic residues" evidence="1">
    <location>
        <begin position="12"/>
        <end position="22"/>
    </location>
</feature>
<evidence type="ECO:0000313" key="4">
    <source>
        <dbReference type="Proteomes" id="UP000647017"/>
    </source>
</evidence>
<sequence>MESSSQPPSDSRRRRAVNRRHRAGIVPPAVLKLAVAEPPTRLPESRPGVRRAVVPGGLLDLAAGNRAEEEDLAGSATAADGPRRDGNRRRRLTLTGLVLTAVLSAVMLVATLVNWAPDGPPPRELTTGERERLAAMRVTNYRELRAGLHVTAGSGATRTDLLGWVDWARGLAYLDVGGPGAGASRGLAQATPTVLVVRPDPAAVPTPAMPPLVPPADGWRLPADRRLDPLLGLIFALAADRPDEVDGWLGRWVDREHLNGEPVDVLEISTPGPGASPTRTPAASDAGTPTRYWLDPAGRLHRVQADVAGVGPVTVALNRADRPTLRPVEALGGRPGLPRALTAAERDRWRRLPARLRSAGGATVALTVPVSAATNLRGSGWLSWTSGTAYLCVTDLDADGRRTLVRHHGRKITRIDDATTGGAARPPLPPPTAGWRAGPHRTEALDPLVAAALRAAQRSGVPGSAQRVRGDTLAGSTVDVVQVDTARGPLRYWVDRDGMLRRLELPTRAGAWAQLDLTPGRVPRLTPPPAKR</sequence>
<reference evidence="3 4" key="1">
    <citation type="submission" date="2021-01" db="EMBL/GenBank/DDBJ databases">
        <title>Whole genome shotgun sequence of Verrucosispora andamanensis NBRC 109075.</title>
        <authorList>
            <person name="Komaki H."/>
            <person name="Tamura T."/>
        </authorList>
    </citation>
    <scope>NUCLEOTIDE SEQUENCE [LARGE SCALE GENOMIC DNA]</scope>
    <source>
        <strain evidence="3 4">NBRC 109075</strain>
    </source>
</reference>
<protein>
    <submittedName>
        <fullName evidence="3">Uncharacterized protein</fullName>
    </submittedName>
</protein>
<keyword evidence="2" id="KW-0472">Membrane</keyword>
<evidence type="ECO:0000256" key="1">
    <source>
        <dbReference type="SAM" id="MobiDB-lite"/>
    </source>
</evidence>
<comment type="caution">
    <text evidence="3">The sequence shown here is derived from an EMBL/GenBank/DDBJ whole genome shotgun (WGS) entry which is preliminary data.</text>
</comment>
<proteinExistence type="predicted"/>
<dbReference type="EMBL" id="BOOZ01000051">
    <property type="protein sequence ID" value="GIJ12423.1"/>
    <property type="molecule type" value="Genomic_DNA"/>
</dbReference>
<dbReference type="Proteomes" id="UP000647017">
    <property type="component" value="Unassembled WGS sequence"/>
</dbReference>
<feature type="region of interest" description="Disordered" evidence="1">
    <location>
        <begin position="418"/>
        <end position="437"/>
    </location>
</feature>
<keyword evidence="4" id="KW-1185">Reference proteome</keyword>
<keyword evidence="2" id="KW-0812">Transmembrane</keyword>
<name>A0ABQ4I3G7_9ACTN</name>
<dbReference type="RefSeq" id="WP_204013909.1">
    <property type="nucleotide sequence ID" value="NZ_BOOZ01000051.1"/>
</dbReference>
<evidence type="ECO:0000256" key="2">
    <source>
        <dbReference type="SAM" id="Phobius"/>
    </source>
</evidence>
<accession>A0ABQ4I3G7</accession>
<organism evidence="3 4">
    <name type="scientific">Micromonospora andamanensis</name>
    <dbReference type="NCBI Taxonomy" id="1287068"/>
    <lineage>
        <taxon>Bacteria</taxon>
        <taxon>Bacillati</taxon>
        <taxon>Actinomycetota</taxon>
        <taxon>Actinomycetes</taxon>
        <taxon>Micromonosporales</taxon>
        <taxon>Micromonosporaceae</taxon>
        <taxon>Micromonospora</taxon>
    </lineage>
</organism>
<evidence type="ECO:0000313" key="3">
    <source>
        <dbReference type="EMBL" id="GIJ12423.1"/>
    </source>
</evidence>
<gene>
    <name evidence="3" type="ORF">Van01_56370</name>
</gene>
<feature type="region of interest" description="Disordered" evidence="1">
    <location>
        <begin position="264"/>
        <end position="289"/>
    </location>
</feature>
<feature type="region of interest" description="Disordered" evidence="1">
    <location>
        <begin position="1"/>
        <end position="22"/>
    </location>
</feature>